<dbReference type="OrthoDB" id="152718at2070"/>
<dbReference type="Proteomes" id="UP000183376">
    <property type="component" value="Chromosome I"/>
</dbReference>
<accession>A0A1G9U799</accession>
<protein>
    <submittedName>
        <fullName evidence="1">Uncharacterized protein</fullName>
    </submittedName>
</protein>
<gene>
    <name evidence="1" type="ORF">SAMN04489726_2233</name>
</gene>
<dbReference type="RefSeq" id="WP_030432702.1">
    <property type="nucleotide sequence ID" value="NZ_JOEF01000031.1"/>
</dbReference>
<dbReference type="EMBL" id="LT629701">
    <property type="protein sequence ID" value="SDM55801.1"/>
    <property type="molecule type" value="Genomic_DNA"/>
</dbReference>
<organism evidence="1 2">
    <name type="scientific">Allokutzneria albata</name>
    <name type="common">Kibdelosporangium albatum</name>
    <dbReference type="NCBI Taxonomy" id="211114"/>
    <lineage>
        <taxon>Bacteria</taxon>
        <taxon>Bacillati</taxon>
        <taxon>Actinomycetota</taxon>
        <taxon>Actinomycetes</taxon>
        <taxon>Pseudonocardiales</taxon>
        <taxon>Pseudonocardiaceae</taxon>
        <taxon>Allokutzneria</taxon>
    </lineage>
</organism>
<reference evidence="1 2" key="1">
    <citation type="submission" date="2016-10" db="EMBL/GenBank/DDBJ databases">
        <authorList>
            <person name="de Groot N.N."/>
        </authorList>
    </citation>
    <scope>NUCLEOTIDE SEQUENCE [LARGE SCALE GENOMIC DNA]</scope>
    <source>
        <strain evidence="1 2">DSM 44149</strain>
    </source>
</reference>
<keyword evidence="2" id="KW-1185">Reference proteome</keyword>
<proteinExistence type="predicted"/>
<name>A0A1G9U799_ALLAB</name>
<dbReference type="STRING" id="211114.SAMN04489726_2233"/>
<dbReference type="AlphaFoldDB" id="A0A1G9U799"/>
<evidence type="ECO:0000313" key="1">
    <source>
        <dbReference type="EMBL" id="SDM55801.1"/>
    </source>
</evidence>
<sequence length="62" mass="6540">MSAPPQPEPFFTVAFGTPFTISLLSQNPSPTDGEMLTVGWRARLSTSVLPHDSGPDTAARPG</sequence>
<evidence type="ECO:0000313" key="2">
    <source>
        <dbReference type="Proteomes" id="UP000183376"/>
    </source>
</evidence>